<dbReference type="Proteomes" id="UP000015524">
    <property type="component" value="Unassembled WGS sequence"/>
</dbReference>
<dbReference type="PROSITE" id="PS00867">
    <property type="entry name" value="CPSASE_2"/>
    <property type="match status" value="1"/>
</dbReference>
<dbReference type="InterPro" id="IPR005482">
    <property type="entry name" value="Biotin_COase_C"/>
</dbReference>
<dbReference type="EMBL" id="ATIB01000060">
    <property type="protein sequence ID" value="EQB01363.1"/>
    <property type="molecule type" value="Genomic_DNA"/>
</dbReference>
<name>T0GMX3_9SPHN</name>
<dbReference type="InterPro" id="IPR005481">
    <property type="entry name" value="BC-like_N"/>
</dbReference>
<dbReference type="AlphaFoldDB" id="T0GMX3"/>
<gene>
    <name evidence="8" type="ORF">L485_10840</name>
</gene>
<reference evidence="8 9" key="1">
    <citation type="journal article" date="2013" name="Genome Announc.">
        <title>Draft Genome Sequence of a Hexachlorocyclohexane-Degrading Bacterium, Sphingobium baderi Strain LL03T.</title>
        <authorList>
            <person name="Kaur J."/>
            <person name="Verma H."/>
            <person name="Tripathi C."/>
            <person name="Khurana J.P."/>
            <person name="Lal R."/>
        </authorList>
    </citation>
    <scope>NUCLEOTIDE SEQUENCE [LARGE SCALE GENOMIC DNA]</scope>
    <source>
        <strain evidence="8 9">LL03</strain>
    </source>
</reference>
<evidence type="ECO:0000313" key="8">
    <source>
        <dbReference type="EMBL" id="EQB01363.1"/>
    </source>
</evidence>
<protein>
    <recommendedName>
        <fullName evidence="10">3-methylcrotonyl-CoA carboxylase subunit alpha</fullName>
    </recommendedName>
</protein>
<dbReference type="GO" id="GO:0005524">
    <property type="term" value="F:ATP binding"/>
    <property type="evidence" value="ECO:0007669"/>
    <property type="project" value="UniProtKB-UniRule"/>
</dbReference>
<evidence type="ECO:0000256" key="5">
    <source>
        <dbReference type="PROSITE-ProRule" id="PRU00409"/>
    </source>
</evidence>
<evidence type="ECO:0000259" key="7">
    <source>
        <dbReference type="PROSITE" id="PS50979"/>
    </source>
</evidence>
<dbReference type="FunFam" id="3.30.470.20:FF:000028">
    <property type="entry name" value="Methylcrotonoyl-CoA carboxylase subunit alpha, mitochondrial"/>
    <property type="match status" value="1"/>
</dbReference>
<dbReference type="PROSITE" id="PS50979">
    <property type="entry name" value="BC"/>
    <property type="match status" value="1"/>
</dbReference>
<dbReference type="SMART" id="SM00878">
    <property type="entry name" value="Biotin_carb_C"/>
    <property type="match status" value="1"/>
</dbReference>
<dbReference type="SUPFAM" id="SSF51246">
    <property type="entry name" value="Rudiment single hybrid motif"/>
    <property type="match status" value="1"/>
</dbReference>
<dbReference type="PATRIC" id="fig|1114964.3.peg.2115"/>
<dbReference type="InterPro" id="IPR016185">
    <property type="entry name" value="PreATP-grasp_dom_sf"/>
</dbReference>
<evidence type="ECO:0000259" key="6">
    <source>
        <dbReference type="PROSITE" id="PS50975"/>
    </source>
</evidence>
<dbReference type="InterPro" id="IPR011054">
    <property type="entry name" value="Rudment_hybrid_motif"/>
</dbReference>
<dbReference type="InterPro" id="IPR005479">
    <property type="entry name" value="CPAse_ATP-bd"/>
</dbReference>
<dbReference type="FunFam" id="3.40.50.20:FF:000010">
    <property type="entry name" value="Propionyl-CoA carboxylase subunit alpha"/>
    <property type="match status" value="1"/>
</dbReference>
<dbReference type="InterPro" id="IPR011764">
    <property type="entry name" value="Biotin_carboxylation_dom"/>
</dbReference>
<dbReference type="NCBIfam" id="NF006367">
    <property type="entry name" value="PRK08591.1"/>
    <property type="match status" value="1"/>
</dbReference>
<dbReference type="InterPro" id="IPR011761">
    <property type="entry name" value="ATP-grasp"/>
</dbReference>
<dbReference type="Pfam" id="PF02786">
    <property type="entry name" value="CPSase_L_D2"/>
    <property type="match status" value="1"/>
</dbReference>
<dbReference type="SUPFAM" id="SSF56059">
    <property type="entry name" value="Glutathione synthetase ATP-binding domain-like"/>
    <property type="match status" value="1"/>
</dbReference>
<dbReference type="Pfam" id="PF02785">
    <property type="entry name" value="Biotin_carb_C"/>
    <property type="match status" value="1"/>
</dbReference>
<dbReference type="GO" id="GO:0016874">
    <property type="term" value="F:ligase activity"/>
    <property type="evidence" value="ECO:0007669"/>
    <property type="project" value="UniProtKB-KW"/>
</dbReference>
<dbReference type="FunFam" id="3.30.1490.20:FF:000003">
    <property type="entry name" value="acetyl-CoA carboxylase isoform X1"/>
    <property type="match status" value="1"/>
</dbReference>
<evidence type="ECO:0000256" key="3">
    <source>
        <dbReference type="ARBA" id="ARBA00022840"/>
    </source>
</evidence>
<organism evidence="8 9">
    <name type="scientific">Sphingobium baderi LL03</name>
    <dbReference type="NCBI Taxonomy" id="1114964"/>
    <lineage>
        <taxon>Bacteria</taxon>
        <taxon>Pseudomonadati</taxon>
        <taxon>Pseudomonadota</taxon>
        <taxon>Alphaproteobacteria</taxon>
        <taxon>Sphingomonadales</taxon>
        <taxon>Sphingomonadaceae</taxon>
        <taxon>Sphingobium</taxon>
    </lineage>
</organism>
<dbReference type="PANTHER" id="PTHR18866:SF33">
    <property type="entry name" value="METHYLCROTONOYL-COA CARBOXYLASE SUBUNIT ALPHA, MITOCHONDRIAL-RELATED"/>
    <property type="match status" value="1"/>
</dbReference>
<keyword evidence="3 5" id="KW-0067">ATP-binding</keyword>
<evidence type="ECO:0000256" key="4">
    <source>
        <dbReference type="ARBA" id="ARBA00023267"/>
    </source>
</evidence>
<dbReference type="Gene3D" id="3.30.470.20">
    <property type="entry name" value="ATP-grasp fold, B domain"/>
    <property type="match status" value="1"/>
</dbReference>
<comment type="caution">
    <text evidence="8">The sequence shown here is derived from an EMBL/GenBank/DDBJ whole genome shotgun (WGS) entry which is preliminary data.</text>
</comment>
<evidence type="ECO:0008006" key="10">
    <source>
        <dbReference type="Google" id="ProtNLM"/>
    </source>
</evidence>
<dbReference type="GO" id="GO:0046872">
    <property type="term" value="F:metal ion binding"/>
    <property type="evidence" value="ECO:0007669"/>
    <property type="project" value="InterPro"/>
</dbReference>
<keyword evidence="9" id="KW-1185">Reference proteome</keyword>
<feature type="domain" description="ATP-grasp" evidence="6">
    <location>
        <begin position="129"/>
        <end position="331"/>
    </location>
</feature>
<sequence length="573" mass="60977">MIGRKGSTAMIRKVLIANRGEIACRIMRTCRRLGVATVAVYSDADAGALHVRMADEAIGIGPAPARDSYLVIERIIAAAGKSGADAVHPGYGFLSERAEFAEACAAAGLIFIGLPPAAIRAMGLKSAAKALMIGAAVPVVPGYHGDNQDEAHLLGQAEAIGWPILIKAVAGGGGKGMRRVDDAAAFAAAVDGARREAAAAFGDDRVLIEKYLVRPRHIEVQIFADASGEVVHLFERDCSIQRRHQKVIEEAPAPGMAEHMRRAMGEAAAAAARAIGYVGAGTIEFIADVTEGLRPDRFYFMEMNTRLQVEHPVTEAVTGQDLVEWQLRIAAGEPLPLPQERIALSGHAVEARLYAEDPARNFMPSAGQLLRLSFPDDGEGLRIDTGVAEGDSVTPYYDPMIAKVIAHGPDRAAALERLATALDAIEVAGVQSNTPFLARVLRHRDFVHGDIDTAFLDRHAIDLKLGTPGTMIAAAAAFFQGGGGSRSAGSNDIMLRMGAQALEISAERVDNGWRFAWEGETRHVTDVEVQRDVLSATIDGMICVFRLALANGALWLMKGGQSAKFALAKSAEQ</sequence>
<keyword evidence="4" id="KW-0092">Biotin</keyword>
<dbReference type="eggNOG" id="COG4770">
    <property type="taxonomic scope" value="Bacteria"/>
</dbReference>
<proteinExistence type="predicted"/>
<dbReference type="SUPFAM" id="SSF52440">
    <property type="entry name" value="PreATP-grasp domain"/>
    <property type="match status" value="1"/>
</dbReference>
<keyword evidence="2 5" id="KW-0547">Nucleotide-binding</keyword>
<evidence type="ECO:0000313" key="9">
    <source>
        <dbReference type="Proteomes" id="UP000015524"/>
    </source>
</evidence>
<dbReference type="InterPro" id="IPR050856">
    <property type="entry name" value="Biotin_carboxylase_complex"/>
</dbReference>
<dbReference type="PROSITE" id="PS50975">
    <property type="entry name" value="ATP_GRASP"/>
    <property type="match status" value="1"/>
</dbReference>
<evidence type="ECO:0000256" key="1">
    <source>
        <dbReference type="ARBA" id="ARBA00022598"/>
    </source>
</evidence>
<dbReference type="PANTHER" id="PTHR18866">
    <property type="entry name" value="CARBOXYLASE:PYRUVATE/ACETYL-COA/PROPIONYL-COA CARBOXYLASE"/>
    <property type="match status" value="1"/>
</dbReference>
<feature type="domain" description="Biotin carboxylation" evidence="7">
    <location>
        <begin position="10"/>
        <end position="461"/>
    </location>
</feature>
<keyword evidence="1" id="KW-0436">Ligase</keyword>
<evidence type="ECO:0000256" key="2">
    <source>
        <dbReference type="ARBA" id="ARBA00022741"/>
    </source>
</evidence>
<accession>T0GMX3</accession>
<dbReference type="Pfam" id="PF00289">
    <property type="entry name" value="Biotin_carb_N"/>
    <property type="match status" value="1"/>
</dbReference>